<protein>
    <recommendedName>
        <fullName evidence="7">ATP synthase subunit delta</fullName>
    </recommendedName>
    <alternativeName>
        <fullName evidence="7">ATP synthase F(1) sector subunit delta</fullName>
    </alternativeName>
    <alternativeName>
        <fullName evidence="7">F-type ATPase subunit delta</fullName>
        <shortName evidence="7">F-ATPase subunit delta</shortName>
    </alternativeName>
</protein>
<dbReference type="GO" id="GO:0005886">
    <property type="term" value="C:plasma membrane"/>
    <property type="evidence" value="ECO:0007669"/>
    <property type="project" value="UniProtKB-SubCell"/>
</dbReference>
<evidence type="ECO:0000256" key="5">
    <source>
        <dbReference type="ARBA" id="ARBA00023136"/>
    </source>
</evidence>
<dbReference type="Proteomes" id="UP000192333">
    <property type="component" value="Chromosome I"/>
</dbReference>
<evidence type="ECO:0000256" key="4">
    <source>
        <dbReference type="ARBA" id="ARBA00023065"/>
    </source>
</evidence>
<dbReference type="GO" id="GO:0046933">
    <property type="term" value="F:proton-transporting ATP synthase activity, rotational mechanism"/>
    <property type="evidence" value="ECO:0007669"/>
    <property type="project" value="UniProtKB-UniRule"/>
</dbReference>
<evidence type="ECO:0000256" key="1">
    <source>
        <dbReference type="ARBA" id="ARBA00004370"/>
    </source>
</evidence>
<dbReference type="GO" id="GO:0045259">
    <property type="term" value="C:proton-transporting ATP synthase complex"/>
    <property type="evidence" value="ECO:0007669"/>
    <property type="project" value="UniProtKB-KW"/>
</dbReference>
<comment type="similarity">
    <text evidence="7">Belongs to the ATPase delta chain family.</text>
</comment>
<name>A0A1W2H028_9BACT</name>
<proteinExistence type="inferred from homology"/>
<dbReference type="InterPro" id="IPR020781">
    <property type="entry name" value="ATPase_OSCP/d_CS"/>
</dbReference>
<dbReference type="EMBL" id="LT838813">
    <property type="protein sequence ID" value="SMD42297.1"/>
    <property type="molecule type" value="Genomic_DNA"/>
</dbReference>
<sequence length="186" mass="21289">MSNIRVASRYAKSLLELAEEHNVLEAVKGDFKTFLSIVDENRSVGLALDSPVINYDKKFNILKLLLGKSANKLTISFFDLVTRKKRSNVLVSTAKEFLRQYNVYKNIQVAEITTTLPLTEDLREEIINLVKEISGLEKVELVEKIDKDLIGGFVLKVGDKLWDDSISGKLRKARMKFAQRYFVKLY</sequence>
<dbReference type="InterPro" id="IPR000711">
    <property type="entry name" value="ATPase_OSCP/dsu"/>
</dbReference>
<gene>
    <name evidence="7" type="primary">atpH</name>
    <name evidence="8" type="ORF">SAMN00777080_0844</name>
</gene>
<dbReference type="PANTHER" id="PTHR11910">
    <property type="entry name" value="ATP SYNTHASE DELTA CHAIN"/>
    <property type="match status" value="1"/>
</dbReference>
<comment type="function">
    <text evidence="7">This protein is part of the stalk that links CF(0) to CF(1). It either transmits conformational changes from CF(0) to CF(1) or is implicated in proton conduction.</text>
</comment>
<keyword evidence="3 7" id="KW-0375">Hydrogen ion transport</keyword>
<comment type="subcellular location">
    <subcellularLocation>
        <location evidence="7">Cell membrane</location>
        <topology evidence="7">Peripheral membrane protein</topology>
    </subcellularLocation>
    <subcellularLocation>
        <location evidence="1">Membrane</location>
    </subcellularLocation>
</comment>
<dbReference type="NCBIfam" id="TIGR01145">
    <property type="entry name" value="ATP_synt_delta"/>
    <property type="match status" value="1"/>
</dbReference>
<organism evidence="8 9">
    <name type="scientific">Aquiflexum balticum DSM 16537</name>
    <dbReference type="NCBI Taxonomy" id="758820"/>
    <lineage>
        <taxon>Bacteria</taxon>
        <taxon>Pseudomonadati</taxon>
        <taxon>Bacteroidota</taxon>
        <taxon>Cytophagia</taxon>
        <taxon>Cytophagales</taxon>
        <taxon>Cyclobacteriaceae</taxon>
        <taxon>Aquiflexum</taxon>
    </lineage>
</organism>
<evidence type="ECO:0000256" key="2">
    <source>
        <dbReference type="ARBA" id="ARBA00022448"/>
    </source>
</evidence>
<keyword evidence="2 7" id="KW-0813">Transport</keyword>
<dbReference type="InterPro" id="IPR026015">
    <property type="entry name" value="ATP_synth_OSCP/delta_N_sf"/>
</dbReference>
<dbReference type="SUPFAM" id="SSF47928">
    <property type="entry name" value="N-terminal domain of the delta subunit of the F1F0-ATP synthase"/>
    <property type="match status" value="1"/>
</dbReference>
<comment type="function">
    <text evidence="7">F(1)F(0) ATP synthase produces ATP from ADP in the presence of a proton or sodium gradient. F-type ATPases consist of two structural domains, F(1) containing the extramembraneous catalytic core and F(0) containing the membrane proton channel, linked together by a central stalk and a peripheral stalk. During catalysis, ATP synthesis in the catalytic domain of F(1) is coupled via a rotary mechanism of the central stalk subunits to proton translocation.</text>
</comment>
<keyword evidence="6 7" id="KW-0066">ATP synthesis</keyword>
<dbReference type="PRINTS" id="PR00125">
    <property type="entry name" value="ATPASEDELTA"/>
</dbReference>
<dbReference type="AlphaFoldDB" id="A0A1W2H028"/>
<dbReference type="Gene3D" id="1.10.520.20">
    <property type="entry name" value="N-terminal domain of the delta subunit of the F1F0-ATP synthase"/>
    <property type="match status" value="1"/>
</dbReference>
<dbReference type="PROSITE" id="PS00389">
    <property type="entry name" value="ATPASE_DELTA"/>
    <property type="match status" value="1"/>
</dbReference>
<evidence type="ECO:0000313" key="8">
    <source>
        <dbReference type="EMBL" id="SMD42297.1"/>
    </source>
</evidence>
<dbReference type="STRING" id="758820.SAMN00777080_0844"/>
<evidence type="ECO:0000313" key="9">
    <source>
        <dbReference type="Proteomes" id="UP000192333"/>
    </source>
</evidence>
<dbReference type="Pfam" id="PF00213">
    <property type="entry name" value="OSCP"/>
    <property type="match status" value="1"/>
</dbReference>
<evidence type="ECO:0000256" key="6">
    <source>
        <dbReference type="ARBA" id="ARBA00023310"/>
    </source>
</evidence>
<keyword evidence="7" id="KW-0139">CF(1)</keyword>
<keyword evidence="5 7" id="KW-0472">Membrane</keyword>
<keyword evidence="4 7" id="KW-0406">Ion transport</keyword>
<keyword evidence="9" id="KW-1185">Reference proteome</keyword>
<dbReference type="OrthoDB" id="9802471at2"/>
<dbReference type="HAMAP" id="MF_01416">
    <property type="entry name" value="ATP_synth_delta_bact"/>
    <property type="match status" value="1"/>
</dbReference>
<reference evidence="9" key="1">
    <citation type="submission" date="2017-04" db="EMBL/GenBank/DDBJ databases">
        <authorList>
            <person name="Varghese N."/>
            <person name="Submissions S."/>
        </authorList>
    </citation>
    <scope>NUCLEOTIDE SEQUENCE [LARGE SCALE GENOMIC DNA]</scope>
    <source>
        <strain evidence="9">DSM 16537</strain>
    </source>
</reference>
<dbReference type="RefSeq" id="WP_084119123.1">
    <property type="nucleotide sequence ID" value="NZ_LT838813.1"/>
</dbReference>
<evidence type="ECO:0000256" key="3">
    <source>
        <dbReference type="ARBA" id="ARBA00022781"/>
    </source>
</evidence>
<keyword evidence="7" id="KW-1003">Cell membrane</keyword>
<accession>A0A1W2H028</accession>
<evidence type="ECO:0000256" key="7">
    <source>
        <dbReference type="HAMAP-Rule" id="MF_01416"/>
    </source>
</evidence>